<organism evidence="1 2">
    <name type="scientific">Hyaloscypha variabilis (strain UAMH 11265 / GT02V1 / F)</name>
    <name type="common">Meliniomyces variabilis</name>
    <dbReference type="NCBI Taxonomy" id="1149755"/>
    <lineage>
        <taxon>Eukaryota</taxon>
        <taxon>Fungi</taxon>
        <taxon>Dikarya</taxon>
        <taxon>Ascomycota</taxon>
        <taxon>Pezizomycotina</taxon>
        <taxon>Leotiomycetes</taxon>
        <taxon>Helotiales</taxon>
        <taxon>Hyaloscyphaceae</taxon>
        <taxon>Hyaloscypha</taxon>
        <taxon>Hyaloscypha variabilis</taxon>
    </lineage>
</organism>
<dbReference type="AlphaFoldDB" id="A0A2J6RMN1"/>
<gene>
    <name evidence="1" type="ORF">L207DRAFT_27842</name>
</gene>
<dbReference type="Proteomes" id="UP000235786">
    <property type="component" value="Unassembled WGS sequence"/>
</dbReference>
<dbReference type="InterPro" id="IPR036412">
    <property type="entry name" value="HAD-like_sf"/>
</dbReference>
<evidence type="ECO:0000313" key="1">
    <source>
        <dbReference type="EMBL" id="PMD39767.1"/>
    </source>
</evidence>
<reference evidence="1 2" key="1">
    <citation type="submission" date="2016-04" db="EMBL/GenBank/DDBJ databases">
        <title>A degradative enzymes factory behind the ericoid mycorrhizal symbiosis.</title>
        <authorList>
            <consortium name="DOE Joint Genome Institute"/>
            <person name="Martino E."/>
            <person name="Morin E."/>
            <person name="Grelet G."/>
            <person name="Kuo A."/>
            <person name="Kohler A."/>
            <person name="Daghino S."/>
            <person name="Barry K."/>
            <person name="Choi C."/>
            <person name="Cichocki N."/>
            <person name="Clum A."/>
            <person name="Copeland A."/>
            <person name="Hainaut M."/>
            <person name="Haridas S."/>
            <person name="Labutti K."/>
            <person name="Lindquist E."/>
            <person name="Lipzen A."/>
            <person name="Khouja H.-R."/>
            <person name="Murat C."/>
            <person name="Ohm R."/>
            <person name="Olson A."/>
            <person name="Spatafora J."/>
            <person name="Veneault-Fourrey C."/>
            <person name="Henrissat B."/>
            <person name="Grigoriev I."/>
            <person name="Martin F."/>
            <person name="Perotto S."/>
        </authorList>
    </citation>
    <scope>NUCLEOTIDE SEQUENCE [LARGE SCALE GENOMIC DNA]</scope>
    <source>
        <strain evidence="1 2">F</strain>
    </source>
</reference>
<dbReference type="InterPro" id="IPR023214">
    <property type="entry name" value="HAD_sf"/>
</dbReference>
<proteinExistence type="predicted"/>
<accession>A0A2J6RMN1</accession>
<dbReference type="STRING" id="1149755.A0A2J6RMN1"/>
<protein>
    <recommendedName>
        <fullName evidence="3">HAD-like protein</fullName>
    </recommendedName>
</protein>
<evidence type="ECO:0008006" key="3">
    <source>
        <dbReference type="Google" id="ProtNLM"/>
    </source>
</evidence>
<evidence type="ECO:0000313" key="2">
    <source>
        <dbReference type="Proteomes" id="UP000235786"/>
    </source>
</evidence>
<dbReference type="OrthoDB" id="10255128at2759"/>
<dbReference type="PANTHER" id="PTHR28181">
    <property type="entry name" value="UPF0655 PROTEIN YCR015C"/>
    <property type="match status" value="1"/>
</dbReference>
<dbReference type="PANTHER" id="PTHR28181:SF1">
    <property type="entry name" value="COLD TOLERANCE PROTEIN 1"/>
    <property type="match status" value="1"/>
</dbReference>
<dbReference type="EMBL" id="KZ613946">
    <property type="protein sequence ID" value="PMD39767.1"/>
    <property type="molecule type" value="Genomic_DNA"/>
</dbReference>
<dbReference type="Gene3D" id="3.40.50.1000">
    <property type="entry name" value="HAD superfamily/HAD-like"/>
    <property type="match status" value="1"/>
</dbReference>
<keyword evidence="2" id="KW-1185">Reference proteome</keyword>
<dbReference type="SUPFAM" id="SSF56784">
    <property type="entry name" value="HAD-like"/>
    <property type="match status" value="1"/>
</dbReference>
<sequence length="326" mass="36633">MLNLVNLSRTRRASLSRFPARVLQRQICILMSSKRRAFILDFDGTITTEDTISTILEFAVSVQASKGEPAAAIRDRILSEYNEDYSKHVNNYSPTKDKRNTLAEEIDYYRSLHGVENRSFERVSKSKLFWGISNNEWQEFGRDAVNDGKVVIREGFGNFVKEVETSGGIWGVVSVNFSSQFIRGVLASAGVDTSMVGILANHPDENGILFGPETGKRWSVMATSDAKLASMEDMVNSWTRKQGTHFSQIVYIGDSGTDIECLTEERTNGIVMAENYNSSLMQTLTRVGVEVKHIDSYQDGQEAKVHWARDFQEIVRNSSLMSQIIS</sequence>
<dbReference type="InterPro" id="IPR050849">
    <property type="entry name" value="HAD-like_hydrolase_phosphatase"/>
</dbReference>
<name>A0A2J6RMN1_HYAVF</name>